<evidence type="ECO:0000313" key="2">
    <source>
        <dbReference type="EMBL" id="QOZ57404.1"/>
    </source>
</evidence>
<sequence length="71" mass="8469">MDREMLQRHLEEADRHVAQGERHIAEQEIRIANLARLGRDTIEARKLLDNFYVSQVQHVQHRDRLSEQLAQ</sequence>
<evidence type="ECO:0000313" key="4">
    <source>
        <dbReference type="Proteomes" id="UP000625079"/>
    </source>
</evidence>
<evidence type="ECO:0000313" key="3">
    <source>
        <dbReference type="Proteomes" id="UP000593880"/>
    </source>
</evidence>
<reference evidence="1" key="1">
    <citation type="journal article" date="2014" name="Int. J. Syst. Evol. Microbiol.">
        <title>Complete genome sequence of Corynebacterium casei LMG S-19264T (=DSM 44701T), isolated from a smear-ripened cheese.</title>
        <authorList>
            <consortium name="US DOE Joint Genome Institute (JGI-PGF)"/>
            <person name="Walter F."/>
            <person name="Albersmeier A."/>
            <person name="Kalinowski J."/>
            <person name="Ruckert C."/>
        </authorList>
    </citation>
    <scope>NUCLEOTIDE SEQUENCE</scope>
    <source>
        <strain evidence="1">CGMCC 1.15034</strain>
    </source>
</reference>
<dbReference type="EMBL" id="CP030057">
    <property type="protein sequence ID" value="QOZ57404.1"/>
    <property type="molecule type" value="Genomic_DNA"/>
</dbReference>
<gene>
    <name evidence="1" type="ORF">GCM10010987_60680</name>
    <name evidence="2" type="ORF">XH86_00595</name>
</gene>
<dbReference type="OrthoDB" id="8387530at2"/>
<reference evidence="2 3" key="2">
    <citation type="submission" date="2018-06" db="EMBL/GenBank/DDBJ databases">
        <title>Comparative genomics of rhizobia nodulating Arachis hypogaea in China.</title>
        <authorList>
            <person name="Li Y."/>
        </authorList>
    </citation>
    <scope>NUCLEOTIDE SEQUENCE [LARGE SCALE GENOMIC DNA]</scope>
    <source>
        <strain evidence="2 3">CCBAU 51658</strain>
    </source>
</reference>
<accession>A0A410UY66</accession>
<dbReference type="EMBL" id="BMHC01000018">
    <property type="protein sequence ID" value="GGI30686.1"/>
    <property type="molecule type" value="Genomic_DNA"/>
</dbReference>
<dbReference type="Proteomes" id="UP000625079">
    <property type="component" value="Unassembled WGS sequence"/>
</dbReference>
<keyword evidence="3" id="KW-1185">Reference proteome</keyword>
<name>A0A410UY66_9BRAD</name>
<dbReference type="AlphaFoldDB" id="A0A410UY66"/>
<evidence type="ECO:0000313" key="1">
    <source>
        <dbReference type="EMBL" id="GGI30686.1"/>
    </source>
</evidence>
<protein>
    <submittedName>
        <fullName evidence="1">Uncharacterized protein</fullName>
    </submittedName>
</protein>
<dbReference type="Proteomes" id="UP000593880">
    <property type="component" value="Chromosome"/>
</dbReference>
<organism evidence="1 4">
    <name type="scientific">Bradyrhizobium guangdongense</name>
    <dbReference type="NCBI Taxonomy" id="1325090"/>
    <lineage>
        <taxon>Bacteria</taxon>
        <taxon>Pseudomonadati</taxon>
        <taxon>Pseudomonadota</taxon>
        <taxon>Alphaproteobacteria</taxon>
        <taxon>Hyphomicrobiales</taxon>
        <taxon>Nitrobacteraceae</taxon>
        <taxon>Bradyrhizobium</taxon>
    </lineage>
</organism>
<proteinExistence type="predicted"/>
<reference evidence="1" key="3">
    <citation type="submission" date="2022-12" db="EMBL/GenBank/DDBJ databases">
        <authorList>
            <person name="Sun Q."/>
            <person name="Zhou Y."/>
        </authorList>
    </citation>
    <scope>NUCLEOTIDE SEQUENCE</scope>
    <source>
        <strain evidence="1">CGMCC 1.15034</strain>
    </source>
</reference>